<organism evidence="1 2">
    <name type="scientific">Racocetra persica</name>
    <dbReference type="NCBI Taxonomy" id="160502"/>
    <lineage>
        <taxon>Eukaryota</taxon>
        <taxon>Fungi</taxon>
        <taxon>Fungi incertae sedis</taxon>
        <taxon>Mucoromycota</taxon>
        <taxon>Glomeromycotina</taxon>
        <taxon>Glomeromycetes</taxon>
        <taxon>Diversisporales</taxon>
        <taxon>Gigasporaceae</taxon>
        <taxon>Racocetra</taxon>
    </lineage>
</organism>
<comment type="caution">
    <text evidence="1">The sequence shown here is derived from an EMBL/GenBank/DDBJ whole genome shotgun (WGS) entry which is preliminary data.</text>
</comment>
<reference evidence="1" key="1">
    <citation type="submission" date="2021-06" db="EMBL/GenBank/DDBJ databases">
        <authorList>
            <person name="Kallberg Y."/>
            <person name="Tangrot J."/>
            <person name="Rosling A."/>
        </authorList>
    </citation>
    <scope>NUCLEOTIDE SEQUENCE</scope>
    <source>
        <strain evidence="1">MA461A</strain>
    </source>
</reference>
<feature type="non-terminal residue" evidence="1">
    <location>
        <position position="1"/>
    </location>
</feature>
<proteinExistence type="predicted"/>
<evidence type="ECO:0000313" key="2">
    <source>
        <dbReference type="Proteomes" id="UP000789920"/>
    </source>
</evidence>
<accession>A0ACA9ST56</accession>
<protein>
    <submittedName>
        <fullName evidence="1">3038_t:CDS:1</fullName>
    </submittedName>
</protein>
<dbReference type="Proteomes" id="UP000789920">
    <property type="component" value="Unassembled WGS sequence"/>
</dbReference>
<keyword evidence="2" id="KW-1185">Reference proteome</keyword>
<feature type="non-terminal residue" evidence="1">
    <location>
        <position position="119"/>
    </location>
</feature>
<gene>
    <name evidence="1" type="ORF">RPERSI_LOCUS34864</name>
</gene>
<dbReference type="EMBL" id="CAJVQC010158302">
    <property type="protein sequence ID" value="CAG8847912.1"/>
    <property type="molecule type" value="Genomic_DNA"/>
</dbReference>
<sequence length="119" mass="13731">NSVELAAENAAKVSNISTPADDPQLIKKVSKPKVLVEEEGMVKFKIYRSYFRANGTILYWLFFVGVFIATRVMEIMENWWLQVWSNSSNETTSSLFNFVRQDNLVMIDGIFDDIYKPHS</sequence>
<name>A0ACA9ST56_9GLOM</name>
<evidence type="ECO:0000313" key="1">
    <source>
        <dbReference type="EMBL" id="CAG8847912.1"/>
    </source>
</evidence>